<keyword evidence="10" id="KW-1185">Reference proteome</keyword>
<dbReference type="EC" id="2.7.13.3" evidence="2"/>
<dbReference type="InterPro" id="IPR036097">
    <property type="entry name" value="HisK_dim/P_sf"/>
</dbReference>
<evidence type="ECO:0000313" key="9">
    <source>
        <dbReference type="EMBL" id="SDW41308.1"/>
    </source>
</evidence>
<dbReference type="SMART" id="SM00387">
    <property type="entry name" value="HATPase_c"/>
    <property type="match status" value="1"/>
</dbReference>
<dbReference type="SUPFAM" id="SSF55874">
    <property type="entry name" value="ATPase domain of HSP90 chaperone/DNA topoisomerase II/histidine kinase"/>
    <property type="match status" value="1"/>
</dbReference>
<dbReference type="GO" id="GO:0016036">
    <property type="term" value="P:cellular response to phosphate starvation"/>
    <property type="evidence" value="ECO:0007669"/>
    <property type="project" value="TreeGrafter"/>
</dbReference>
<dbReference type="GO" id="GO:0000155">
    <property type="term" value="F:phosphorelay sensor kinase activity"/>
    <property type="evidence" value="ECO:0007669"/>
    <property type="project" value="InterPro"/>
</dbReference>
<evidence type="ECO:0000256" key="7">
    <source>
        <dbReference type="SAM" id="Phobius"/>
    </source>
</evidence>
<dbReference type="InterPro" id="IPR004358">
    <property type="entry name" value="Sig_transdc_His_kin-like_C"/>
</dbReference>
<feature type="transmembrane region" description="Helical" evidence="7">
    <location>
        <begin position="241"/>
        <end position="262"/>
    </location>
</feature>
<dbReference type="InterPro" id="IPR003661">
    <property type="entry name" value="HisK_dim/P_dom"/>
</dbReference>
<dbReference type="InterPro" id="IPR050351">
    <property type="entry name" value="BphY/WalK/GraS-like"/>
</dbReference>
<dbReference type="Proteomes" id="UP000199595">
    <property type="component" value="Unassembled WGS sequence"/>
</dbReference>
<dbReference type="Pfam" id="PF00512">
    <property type="entry name" value="HisKA"/>
    <property type="match status" value="1"/>
</dbReference>
<dbReference type="CDD" id="cd00082">
    <property type="entry name" value="HisKA"/>
    <property type="match status" value="1"/>
</dbReference>
<name>A0A1H2TBR9_9FLAO</name>
<dbReference type="PANTHER" id="PTHR45453:SF1">
    <property type="entry name" value="PHOSPHATE REGULON SENSOR PROTEIN PHOR"/>
    <property type="match status" value="1"/>
</dbReference>
<feature type="domain" description="Histidine kinase" evidence="8">
    <location>
        <begin position="281"/>
        <end position="495"/>
    </location>
</feature>
<protein>
    <recommendedName>
        <fullName evidence="2">histidine kinase</fullName>
        <ecNumber evidence="2">2.7.13.3</ecNumber>
    </recommendedName>
</protein>
<evidence type="ECO:0000256" key="2">
    <source>
        <dbReference type="ARBA" id="ARBA00012438"/>
    </source>
</evidence>
<comment type="catalytic activity">
    <reaction evidence="1">
        <text>ATP + protein L-histidine = ADP + protein N-phospho-L-histidine.</text>
        <dbReference type="EC" id="2.7.13.3"/>
    </reaction>
</comment>
<sequence>MNNKRYQWIIYIIASVIVVTIAVQVYWNYREYQLNKKHLISKVRQSLDSSVEDYFANITKSSFIITSNDSINSTAKNDTIKFRTKSRKLMFQKIDSTLLKLSEKDSTKVIFFGKGESSPRKNEGKRFPYFKGPEHFTKNIDSIISKVIVSFSKDTLDLEKLNNHISKEFERQNIHVKYALKLKYKTWFGRGDPETKSQSLNLENFPKKHLTVTTKSHSLPHRSKLELYFTNSTVDILKESLISILLSFLLSASVIASIVYLLRTINKQKQLAEVKNDLISNITHEFKTPIATISTVLEAMRSFNVLEDKEKSEKYVGMATTQTKKLHLMVEKLLETASLKQEELKLSKEPFIVNELLESIVGKYKMLNPEKVFNFDNNNGDITINVDAFHFENAISNIIENAVKYGGDKIYTEQKKTNKGVEILIWDNGDGISKNQKDKVFEQFYRVSTGNTHNVKGFGIGLYYTKKIIEKHNGKISIVYNNKGETVFKIELLND</sequence>
<dbReference type="PANTHER" id="PTHR45453">
    <property type="entry name" value="PHOSPHATE REGULON SENSOR PROTEIN PHOR"/>
    <property type="match status" value="1"/>
</dbReference>
<accession>A0A1H2TBR9</accession>
<dbReference type="SMART" id="SM00388">
    <property type="entry name" value="HisKA"/>
    <property type="match status" value="1"/>
</dbReference>
<evidence type="ECO:0000313" key="10">
    <source>
        <dbReference type="Proteomes" id="UP000199595"/>
    </source>
</evidence>
<evidence type="ECO:0000256" key="3">
    <source>
        <dbReference type="ARBA" id="ARBA00022553"/>
    </source>
</evidence>
<dbReference type="CDD" id="cd00075">
    <property type="entry name" value="HATPase"/>
    <property type="match status" value="1"/>
</dbReference>
<dbReference type="OrthoDB" id="1933776at2"/>
<keyword evidence="4" id="KW-0808">Transferase</keyword>
<dbReference type="EMBL" id="FNNJ01000001">
    <property type="protein sequence ID" value="SDW41308.1"/>
    <property type="molecule type" value="Genomic_DNA"/>
</dbReference>
<evidence type="ECO:0000256" key="5">
    <source>
        <dbReference type="ARBA" id="ARBA00022777"/>
    </source>
</evidence>
<evidence type="ECO:0000259" key="8">
    <source>
        <dbReference type="PROSITE" id="PS50109"/>
    </source>
</evidence>
<keyword evidence="7" id="KW-0472">Membrane</keyword>
<dbReference type="STRING" id="762486.SAMN05444411_101668"/>
<keyword evidence="3" id="KW-0597">Phosphoprotein</keyword>
<evidence type="ECO:0000256" key="4">
    <source>
        <dbReference type="ARBA" id="ARBA00022679"/>
    </source>
</evidence>
<keyword evidence="7" id="KW-1133">Transmembrane helix</keyword>
<feature type="transmembrane region" description="Helical" evidence="7">
    <location>
        <begin position="6"/>
        <end position="27"/>
    </location>
</feature>
<keyword evidence="7" id="KW-0812">Transmembrane</keyword>
<reference evidence="9 10" key="1">
    <citation type="submission" date="2016-10" db="EMBL/GenBank/DDBJ databases">
        <authorList>
            <person name="de Groot N.N."/>
        </authorList>
    </citation>
    <scope>NUCLEOTIDE SEQUENCE [LARGE SCALE GENOMIC DNA]</scope>
    <source>
        <strain evidence="9 10">DSM 24956</strain>
    </source>
</reference>
<keyword evidence="5 9" id="KW-0418">Kinase</keyword>
<dbReference type="InterPro" id="IPR036890">
    <property type="entry name" value="HATPase_C_sf"/>
</dbReference>
<dbReference type="GO" id="GO:0005886">
    <property type="term" value="C:plasma membrane"/>
    <property type="evidence" value="ECO:0007669"/>
    <property type="project" value="TreeGrafter"/>
</dbReference>
<dbReference type="GO" id="GO:0004721">
    <property type="term" value="F:phosphoprotein phosphatase activity"/>
    <property type="evidence" value="ECO:0007669"/>
    <property type="project" value="TreeGrafter"/>
</dbReference>
<dbReference type="RefSeq" id="WP_090119677.1">
    <property type="nucleotide sequence ID" value="NZ_FNNJ01000001.1"/>
</dbReference>
<keyword evidence="6" id="KW-0902">Two-component regulatory system</keyword>
<dbReference type="InterPro" id="IPR003594">
    <property type="entry name" value="HATPase_dom"/>
</dbReference>
<dbReference type="PROSITE" id="PS50109">
    <property type="entry name" value="HIS_KIN"/>
    <property type="match status" value="1"/>
</dbReference>
<dbReference type="Gene3D" id="1.10.287.130">
    <property type="match status" value="1"/>
</dbReference>
<evidence type="ECO:0000256" key="1">
    <source>
        <dbReference type="ARBA" id="ARBA00000085"/>
    </source>
</evidence>
<dbReference type="Gene3D" id="3.30.565.10">
    <property type="entry name" value="Histidine kinase-like ATPase, C-terminal domain"/>
    <property type="match status" value="1"/>
</dbReference>
<evidence type="ECO:0000256" key="6">
    <source>
        <dbReference type="ARBA" id="ARBA00023012"/>
    </source>
</evidence>
<dbReference type="InterPro" id="IPR005467">
    <property type="entry name" value="His_kinase_dom"/>
</dbReference>
<dbReference type="PRINTS" id="PR00344">
    <property type="entry name" value="BCTRLSENSOR"/>
</dbReference>
<gene>
    <name evidence="9" type="ORF">SAMN05444411_101668</name>
</gene>
<dbReference type="AlphaFoldDB" id="A0A1H2TBR9"/>
<organism evidence="9 10">
    <name type="scientific">Lutibacter oricola</name>
    <dbReference type="NCBI Taxonomy" id="762486"/>
    <lineage>
        <taxon>Bacteria</taxon>
        <taxon>Pseudomonadati</taxon>
        <taxon>Bacteroidota</taxon>
        <taxon>Flavobacteriia</taxon>
        <taxon>Flavobacteriales</taxon>
        <taxon>Flavobacteriaceae</taxon>
        <taxon>Lutibacter</taxon>
    </lineage>
</organism>
<dbReference type="Pfam" id="PF02518">
    <property type="entry name" value="HATPase_c"/>
    <property type="match status" value="1"/>
</dbReference>
<dbReference type="SUPFAM" id="SSF47384">
    <property type="entry name" value="Homodimeric domain of signal transducing histidine kinase"/>
    <property type="match status" value="1"/>
</dbReference>
<proteinExistence type="predicted"/>